<feature type="region of interest" description="Disordered" evidence="1">
    <location>
        <begin position="1"/>
        <end position="33"/>
    </location>
</feature>
<organism evidence="3 4">
    <name type="scientific">Moraxella lacunata</name>
    <dbReference type="NCBI Taxonomy" id="477"/>
    <lineage>
        <taxon>Bacteria</taxon>
        <taxon>Pseudomonadati</taxon>
        <taxon>Pseudomonadota</taxon>
        <taxon>Gammaproteobacteria</taxon>
        <taxon>Moraxellales</taxon>
        <taxon>Moraxellaceae</taxon>
        <taxon>Moraxella</taxon>
    </lineage>
</organism>
<comment type="caution">
    <text evidence="3">The sequence shown here is derived from an EMBL/GenBank/DDBJ whole genome shotgun (WGS) entry which is preliminary data.</text>
</comment>
<dbReference type="EMBL" id="LZMS01000002">
    <property type="protein sequence ID" value="OBX67245.1"/>
    <property type="molecule type" value="Genomic_DNA"/>
</dbReference>
<keyword evidence="2" id="KW-0472">Membrane</keyword>
<keyword evidence="2" id="KW-0812">Transmembrane</keyword>
<keyword evidence="2" id="KW-1133">Transmembrane helix</keyword>
<proteinExistence type="predicted"/>
<dbReference type="Proteomes" id="UP000092607">
    <property type="component" value="Unassembled WGS sequence"/>
</dbReference>
<name>A0A1B8Q866_MORLA</name>
<reference evidence="3 4" key="1">
    <citation type="submission" date="2016-06" db="EMBL/GenBank/DDBJ databases">
        <title>Draft genome of Moraxella lacunata CCUG 57757A.</title>
        <authorList>
            <person name="Salva-Serra F."/>
            <person name="Engstrom-Jakobsson H."/>
            <person name="Thorell K."/>
            <person name="Gonzales-Siles L."/>
            <person name="Karlsson R."/>
            <person name="Boulund F."/>
            <person name="Engstrand L."/>
            <person name="Kristiansson E."/>
            <person name="Moore E."/>
        </authorList>
    </citation>
    <scope>NUCLEOTIDE SEQUENCE [LARGE SCALE GENOMIC DNA]</scope>
    <source>
        <strain evidence="3 4">CCUG 57757A</strain>
    </source>
</reference>
<evidence type="ECO:0000256" key="2">
    <source>
        <dbReference type="SAM" id="Phobius"/>
    </source>
</evidence>
<dbReference type="RefSeq" id="WP_065256145.1">
    <property type="nucleotide sequence ID" value="NZ_LZDR01000062.1"/>
</dbReference>
<gene>
    <name evidence="3" type="ORF">A9309_01150</name>
</gene>
<protein>
    <submittedName>
        <fullName evidence="3">Uncharacterized protein</fullName>
    </submittedName>
</protein>
<dbReference type="OrthoDB" id="9962957at2"/>
<evidence type="ECO:0000313" key="4">
    <source>
        <dbReference type="Proteomes" id="UP000092607"/>
    </source>
</evidence>
<evidence type="ECO:0000256" key="1">
    <source>
        <dbReference type="SAM" id="MobiDB-lite"/>
    </source>
</evidence>
<dbReference type="AlphaFoldDB" id="A0A1B8Q866"/>
<evidence type="ECO:0000313" key="3">
    <source>
        <dbReference type="EMBL" id="OBX67245.1"/>
    </source>
</evidence>
<feature type="compositionally biased region" description="Polar residues" evidence="1">
    <location>
        <begin position="1"/>
        <end position="21"/>
    </location>
</feature>
<feature type="transmembrane region" description="Helical" evidence="2">
    <location>
        <begin position="69"/>
        <end position="88"/>
    </location>
</feature>
<sequence length="91" mass="10720">MKPSTYQSGTYQSGTYQSNAHQAPLAPRPNKQREVSKLDEWLKEQGRRQSLERLDRQMTDVLARQDRQASWLLFFIVLHVIHLIIALIRFI</sequence>
<accession>A0A1B8Q866</accession>